<dbReference type="PRINTS" id="PR00385">
    <property type="entry name" value="P450"/>
</dbReference>
<evidence type="ECO:0000313" key="11">
    <source>
        <dbReference type="EMBL" id="KAG0452124.1"/>
    </source>
</evidence>
<dbReference type="Pfam" id="PF00067">
    <property type="entry name" value="p450"/>
    <property type="match status" value="1"/>
</dbReference>
<comment type="subcellular location">
    <subcellularLocation>
        <location evidence="1">Membrane</location>
        <topology evidence="1">Single-pass membrane protein</topology>
    </subcellularLocation>
</comment>
<dbReference type="InterPro" id="IPR001128">
    <property type="entry name" value="Cyt_P450"/>
</dbReference>
<evidence type="ECO:0000256" key="4">
    <source>
        <dbReference type="ARBA" id="ARBA00022692"/>
    </source>
</evidence>
<gene>
    <name evidence="11" type="ORF">HPP92_025851</name>
</gene>
<evidence type="ECO:0000256" key="8">
    <source>
        <dbReference type="ARBA" id="ARBA00023004"/>
    </source>
</evidence>
<dbReference type="Proteomes" id="UP000639772">
    <property type="component" value="Unassembled WGS sequence"/>
</dbReference>
<dbReference type="GO" id="GO:0016020">
    <property type="term" value="C:membrane"/>
    <property type="evidence" value="ECO:0007669"/>
    <property type="project" value="UniProtKB-SubCell"/>
</dbReference>
<dbReference type="GO" id="GO:0020037">
    <property type="term" value="F:heme binding"/>
    <property type="evidence" value="ECO:0007669"/>
    <property type="project" value="InterPro"/>
</dbReference>
<dbReference type="PRINTS" id="PR00463">
    <property type="entry name" value="EP450I"/>
</dbReference>
<keyword evidence="4" id="KW-0812">Transmembrane</keyword>
<evidence type="ECO:0000256" key="9">
    <source>
        <dbReference type="ARBA" id="ARBA00023136"/>
    </source>
</evidence>
<dbReference type="GO" id="GO:0004497">
    <property type="term" value="F:monooxygenase activity"/>
    <property type="evidence" value="ECO:0007669"/>
    <property type="project" value="InterPro"/>
</dbReference>
<dbReference type="GO" id="GO:0016705">
    <property type="term" value="F:oxidoreductase activity, acting on paired donors, with incorporation or reduction of molecular oxygen"/>
    <property type="evidence" value="ECO:0007669"/>
    <property type="project" value="InterPro"/>
</dbReference>
<dbReference type="InterPro" id="IPR036396">
    <property type="entry name" value="Cyt_P450_sf"/>
</dbReference>
<accession>A0A835U751</accession>
<evidence type="ECO:0000256" key="2">
    <source>
        <dbReference type="ARBA" id="ARBA00010617"/>
    </source>
</evidence>
<dbReference type="AlphaFoldDB" id="A0A835U751"/>
<dbReference type="OrthoDB" id="1055148at2759"/>
<keyword evidence="7" id="KW-0560">Oxidoreductase</keyword>
<keyword evidence="8" id="KW-0408">Iron</keyword>
<evidence type="ECO:0000313" key="12">
    <source>
        <dbReference type="Proteomes" id="UP000639772"/>
    </source>
</evidence>
<evidence type="ECO:0000256" key="10">
    <source>
        <dbReference type="SAM" id="SignalP"/>
    </source>
</evidence>
<evidence type="ECO:0000256" key="5">
    <source>
        <dbReference type="ARBA" id="ARBA00022723"/>
    </source>
</evidence>
<protein>
    <recommendedName>
        <fullName evidence="13">Cytochrome P450</fullName>
    </recommendedName>
</protein>
<keyword evidence="5" id="KW-0479">Metal-binding</keyword>
<dbReference type="PANTHER" id="PTHR47947:SF62">
    <property type="entry name" value="CYTOCHROME P450, FAMILY 81, SUBFAMILY D, POLYPEPTIDE 5"/>
    <property type="match status" value="1"/>
</dbReference>
<keyword evidence="6" id="KW-1133">Transmembrane helix</keyword>
<dbReference type="InterPro" id="IPR002401">
    <property type="entry name" value="Cyt_P450_E_grp-I"/>
</dbReference>
<dbReference type="InterPro" id="IPR050651">
    <property type="entry name" value="Plant_Cytochrome_P450_Monoox"/>
</dbReference>
<evidence type="ECO:0000256" key="7">
    <source>
        <dbReference type="ARBA" id="ARBA00023002"/>
    </source>
</evidence>
<reference evidence="11 12" key="1">
    <citation type="journal article" date="2020" name="Nat. Food">
        <title>A phased Vanilla planifolia genome enables genetic improvement of flavour and production.</title>
        <authorList>
            <person name="Hasing T."/>
            <person name="Tang H."/>
            <person name="Brym M."/>
            <person name="Khazi F."/>
            <person name="Huang T."/>
            <person name="Chambers A.H."/>
        </authorList>
    </citation>
    <scope>NUCLEOTIDE SEQUENCE [LARGE SCALE GENOMIC DNA]</scope>
    <source>
        <tissue evidence="11">Leaf</tissue>
    </source>
</reference>
<evidence type="ECO:0000256" key="1">
    <source>
        <dbReference type="ARBA" id="ARBA00004167"/>
    </source>
</evidence>
<dbReference type="Gene3D" id="1.10.630.10">
    <property type="entry name" value="Cytochrome P450"/>
    <property type="match status" value="1"/>
</dbReference>
<keyword evidence="10" id="KW-0732">Signal</keyword>
<comment type="similarity">
    <text evidence="2">Belongs to the cytochrome P450 family.</text>
</comment>
<keyword evidence="9" id="KW-0472">Membrane</keyword>
<dbReference type="SUPFAM" id="SSF48264">
    <property type="entry name" value="Cytochrome P450"/>
    <property type="match status" value="1"/>
</dbReference>
<sequence length="402" mass="45122">MDTVLTCLALFLSLHLMIKLVLAQKGKNPSTNARLSALHGPVLHLQLGTRRALVVSSACLAKECFTTNDHAFSNRPHLPSSSFNTYNHTTLPIANYGTAWRSMPRVAFAELLSAHSLAYFSDVRTEEIRFLARTLFRDHSESAAEETGFRRVELRQKLFGVAFNVIMRMMVGKRYYGENKEDGVARRFMDLVVELLSVAGASNVGDFLPAPFGWLALLAIKRKLKKLHSYRDAFMQAIVEEHRIRKARAVGGRKEADEEKEDSNNSGRHKTMIEAMLSLQKEQPELYTDGYIKSLLLSLLTAGTDTTSNTMEWAMTLLLNNPKNLQKIREEIVEQVGETRLMEGSDLSNLPYLQCVIQETLRLYPAGPLLVPHESMKECKVGGYIHSFGECLCNTKGPPIFG</sequence>
<proteinExistence type="inferred from homology"/>
<organism evidence="11 12">
    <name type="scientific">Vanilla planifolia</name>
    <name type="common">Vanilla</name>
    <dbReference type="NCBI Taxonomy" id="51239"/>
    <lineage>
        <taxon>Eukaryota</taxon>
        <taxon>Viridiplantae</taxon>
        <taxon>Streptophyta</taxon>
        <taxon>Embryophyta</taxon>
        <taxon>Tracheophyta</taxon>
        <taxon>Spermatophyta</taxon>
        <taxon>Magnoliopsida</taxon>
        <taxon>Liliopsida</taxon>
        <taxon>Asparagales</taxon>
        <taxon>Orchidaceae</taxon>
        <taxon>Vanilloideae</taxon>
        <taxon>Vanilleae</taxon>
        <taxon>Vanilla</taxon>
    </lineage>
</organism>
<feature type="signal peptide" evidence="10">
    <location>
        <begin position="1"/>
        <end position="23"/>
    </location>
</feature>
<keyword evidence="3" id="KW-0349">Heme</keyword>
<dbReference type="GO" id="GO:0005506">
    <property type="term" value="F:iron ion binding"/>
    <property type="evidence" value="ECO:0007669"/>
    <property type="project" value="InterPro"/>
</dbReference>
<evidence type="ECO:0008006" key="13">
    <source>
        <dbReference type="Google" id="ProtNLM"/>
    </source>
</evidence>
<comment type="caution">
    <text evidence="11">The sequence shown here is derived from an EMBL/GenBank/DDBJ whole genome shotgun (WGS) entry which is preliminary data.</text>
</comment>
<evidence type="ECO:0000256" key="6">
    <source>
        <dbReference type="ARBA" id="ARBA00022989"/>
    </source>
</evidence>
<dbReference type="EMBL" id="JADCNM010000026">
    <property type="protein sequence ID" value="KAG0452124.1"/>
    <property type="molecule type" value="Genomic_DNA"/>
</dbReference>
<name>A0A835U751_VANPL</name>
<feature type="chain" id="PRO_5032571200" description="Cytochrome P450" evidence="10">
    <location>
        <begin position="24"/>
        <end position="402"/>
    </location>
</feature>
<dbReference type="PANTHER" id="PTHR47947">
    <property type="entry name" value="CYTOCHROME P450 82C3-RELATED"/>
    <property type="match status" value="1"/>
</dbReference>
<evidence type="ECO:0000256" key="3">
    <source>
        <dbReference type="ARBA" id="ARBA00022617"/>
    </source>
</evidence>